<sequence>MARMATVWMRANRWMQALFAVSGPAADLRVRQNYVVRTAERCGFRADSRFRGATDRARITVPHRSVGHRAPAISERTR</sequence>
<dbReference type="Proteomes" id="UP001500635">
    <property type="component" value="Unassembled WGS sequence"/>
</dbReference>
<name>A0ABP8J2S7_9ACTN</name>
<protein>
    <recommendedName>
        <fullName evidence="3">HTH araC/xylS-type domain-containing protein</fullName>
    </recommendedName>
</protein>
<organism evidence="1 2">
    <name type="scientific">Tsukamurella soli</name>
    <dbReference type="NCBI Taxonomy" id="644556"/>
    <lineage>
        <taxon>Bacteria</taxon>
        <taxon>Bacillati</taxon>
        <taxon>Actinomycetota</taxon>
        <taxon>Actinomycetes</taxon>
        <taxon>Mycobacteriales</taxon>
        <taxon>Tsukamurellaceae</taxon>
        <taxon>Tsukamurella</taxon>
    </lineage>
</organism>
<comment type="caution">
    <text evidence="1">The sequence shown here is derived from an EMBL/GenBank/DDBJ whole genome shotgun (WGS) entry which is preliminary data.</text>
</comment>
<reference evidence="2" key="1">
    <citation type="journal article" date="2019" name="Int. J. Syst. Evol. Microbiol.">
        <title>The Global Catalogue of Microorganisms (GCM) 10K type strain sequencing project: providing services to taxonomists for standard genome sequencing and annotation.</title>
        <authorList>
            <consortium name="The Broad Institute Genomics Platform"/>
            <consortium name="The Broad Institute Genome Sequencing Center for Infectious Disease"/>
            <person name="Wu L."/>
            <person name="Ma J."/>
        </authorList>
    </citation>
    <scope>NUCLEOTIDE SEQUENCE [LARGE SCALE GENOMIC DNA]</scope>
    <source>
        <strain evidence="2">JCM 17688</strain>
    </source>
</reference>
<accession>A0ABP8J2S7</accession>
<evidence type="ECO:0008006" key="3">
    <source>
        <dbReference type="Google" id="ProtNLM"/>
    </source>
</evidence>
<evidence type="ECO:0000313" key="2">
    <source>
        <dbReference type="Proteomes" id="UP001500635"/>
    </source>
</evidence>
<proteinExistence type="predicted"/>
<evidence type="ECO:0000313" key="1">
    <source>
        <dbReference type="EMBL" id="GAA4383974.1"/>
    </source>
</evidence>
<gene>
    <name evidence="1" type="ORF">GCM10023147_03890</name>
</gene>
<dbReference type="EMBL" id="BAABFR010000003">
    <property type="protein sequence ID" value="GAA4383974.1"/>
    <property type="molecule type" value="Genomic_DNA"/>
</dbReference>
<keyword evidence="2" id="KW-1185">Reference proteome</keyword>